<reference evidence="1 2" key="1">
    <citation type="journal article" date="2022" name="bioRxiv">
        <title>The genome of the oomycete Peronosclerospora sorghi, a cosmopolitan pathogen of maize and sorghum, is inflated with dispersed pseudogenes.</title>
        <authorList>
            <person name="Fletcher K."/>
            <person name="Martin F."/>
            <person name="Isakeit T."/>
            <person name="Cavanaugh K."/>
            <person name="Magill C."/>
            <person name="Michelmore R."/>
        </authorList>
    </citation>
    <scope>NUCLEOTIDE SEQUENCE [LARGE SCALE GENOMIC DNA]</scope>
    <source>
        <strain evidence="1">P6</strain>
    </source>
</reference>
<sequence>MQRIDVDRVTLQTRLTGGLVNWYENGNHYIRPHADDERDMMVYSPIVALSSGAARRFVFTRKTSKGGSSNDRDVARMELQLDVE</sequence>
<protein>
    <submittedName>
        <fullName evidence="1">Uncharacterized protein</fullName>
    </submittedName>
</protein>
<keyword evidence="2" id="KW-1185">Reference proteome</keyword>
<comment type="caution">
    <text evidence="1">The sequence shown here is derived from an EMBL/GenBank/DDBJ whole genome shotgun (WGS) entry which is preliminary data.</text>
</comment>
<organism evidence="1 2">
    <name type="scientific">Peronosclerospora sorghi</name>
    <dbReference type="NCBI Taxonomy" id="230839"/>
    <lineage>
        <taxon>Eukaryota</taxon>
        <taxon>Sar</taxon>
        <taxon>Stramenopiles</taxon>
        <taxon>Oomycota</taxon>
        <taxon>Peronosporomycetes</taxon>
        <taxon>Peronosporales</taxon>
        <taxon>Peronosporaceae</taxon>
        <taxon>Peronosclerospora</taxon>
    </lineage>
</organism>
<dbReference type="Proteomes" id="UP001163321">
    <property type="component" value="Chromosome 13"/>
</dbReference>
<evidence type="ECO:0000313" key="2">
    <source>
        <dbReference type="Proteomes" id="UP001163321"/>
    </source>
</evidence>
<name>A0ACC0WH48_9STRA</name>
<gene>
    <name evidence="1" type="ORF">PsorP6_013212</name>
</gene>
<accession>A0ACC0WH48</accession>
<proteinExistence type="predicted"/>
<evidence type="ECO:0000313" key="1">
    <source>
        <dbReference type="EMBL" id="KAI9917371.1"/>
    </source>
</evidence>
<dbReference type="EMBL" id="CM047592">
    <property type="protein sequence ID" value="KAI9917371.1"/>
    <property type="molecule type" value="Genomic_DNA"/>
</dbReference>